<dbReference type="AlphaFoldDB" id="A0A9N7JMK6"/>
<reference evidence="6 8" key="1">
    <citation type="submission" date="2017-09" db="EMBL/GenBank/DDBJ databases">
        <authorList>
            <person name="Thomas P."/>
            <person name="Seyboldt C."/>
        </authorList>
    </citation>
    <scope>NUCLEOTIDE SEQUENCE [LARGE SCALE GENOMIC DNA]</scope>
    <source>
        <strain evidence="6 8">DSM 7534</strain>
    </source>
</reference>
<dbReference type="GO" id="GO:0030313">
    <property type="term" value="C:cell envelope"/>
    <property type="evidence" value="ECO:0007669"/>
    <property type="project" value="UniProtKB-SubCell"/>
</dbReference>
<dbReference type="OrthoDB" id="1751882at2"/>
<protein>
    <submittedName>
        <fullName evidence="7">NEAT domain-containing protein</fullName>
    </submittedName>
</protein>
<dbReference type="CDD" id="cd06920">
    <property type="entry name" value="NEAT"/>
    <property type="match status" value="1"/>
</dbReference>
<dbReference type="GeneID" id="303561075"/>
<dbReference type="PROSITE" id="PS50978">
    <property type="entry name" value="NEAT"/>
    <property type="match status" value="1"/>
</dbReference>
<keyword evidence="4" id="KW-0472">Membrane</keyword>
<dbReference type="SMART" id="SM00725">
    <property type="entry name" value="NEAT"/>
    <property type="match status" value="1"/>
</dbReference>
<evidence type="ECO:0000313" key="8">
    <source>
        <dbReference type="Proteomes" id="UP000280586"/>
    </source>
</evidence>
<dbReference type="SUPFAM" id="SSF158911">
    <property type="entry name" value="NEAT domain-like"/>
    <property type="match status" value="1"/>
</dbReference>
<dbReference type="EMBL" id="CP099799">
    <property type="protein sequence ID" value="USS01358.1"/>
    <property type="molecule type" value="Genomic_DNA"/>
</dbReference>
<feature type="transmembrane region" description="Helical" evidence="4">
    <location>
        <begin position="6"/>
        <end position="22"/>
    </location>
</feature>
<feature type="transmembrane region" description="Helical" evidence="4">
    <location>
        <begin position="181"/>
        <end position="201"/>
    </location>
</feature>
<dbReference type="Proteomes" id="UP001055437">
    <property type="component" value="Chromosome"/>
</dbReference>
<dbReference type="InterPro" id="IPR006635">
    <property type="entry name" value="NEAT_dom"/>
</dbReference>
<evidence type="ECO:0000313" key="6">
    <source>
        <dbReference type="EMBL" id="AYE34764.1"/>
    </source>
</evidence>
<feature type="domain" description="NEAT" evidence="5">
    <location>
        <begin position="32"/>
        <end position="159"/>
    </location>
</feature>
<evidence type="ECO:0000256" key="4">
    <source>
        <dbReference type="SAM" id="Phobius"/>
    </source>
</evidence>
<dbReference type="Gene3D" id="2.60.40.1850">
    <property type="match status" value="1"/>
</dbReference>
<dbReference type="Proteomes" id="UP000280586">
    <property type="component" value="Chromosome"/>
</dbReference>
<evidence type="ECO:0000256" key="2">
    <source>
        <dbReference type="ARBA" id="ARBA00022729"/>
    </source>
</evidence>
<evidence type="ECO:0000313" key="7">
    <source>
        <dbReference type="EMBL" id="USS01358.1"/>
    </source>
</evidence>
<evidence type="ECO:0000256" key="1">
    <source>
        <dbReference type="ARBA" id="ARBA00004196"/>
    </source>
</evidence>
<evidence type="ECO:0000313" key="9">
    <source>
        <dbReference type="Proteomes" id="UP001055437"/>
    </source>
</evidence>
<dbReference type="RefSeq" id="WP_066674277.1">
    <property type="nucleotide sequence ID" value="NZ_CABMIZ010000004.1"/>
</dbReference>
<keyword evidence="9" id="KW-1185">Reference proteome</keyword>
<accession>A0A9N7JMK6</accession>
<dbReference type="Pfam" id="PF05031">
    <property type="entry name" value="NEAT"/>
    <property type="match status" value="1"/>
</dbReference>
<dbReference type="KEGG" id="csep:CP523_10320"/>
<keyword evidence="2" id="KW-0732">Signal</keyword>
<organism evidence="6 8">
    <name type="scientific">Clostridium septicum</name>
    <dbReference type="NCBI Taxonomy" id="1504"/>
    <lineage>
        <taxon>Bacteria</taxon>
        <taxon>Bacillati</taxon>
        <taxon>Bacillota</taxon>
        <taxon>Clostridia</taxon>
        <taxon>Eubacteriales</taxon>
        <taxon>Clostridiaceae</taxon>
        <taxon>Clostridium</taxon>
    </lineage>
</organism>
<dbReference type="InterPro" id="IPR037250">
    <property type="entry name" value="NEAT_dom_sf"/>
</dbReference>
<keyword evidence="4" id="KW-0812">Transmembrane</keyword>
<gene>
    <name evidence="6" type="ORF">CP523_10320</name>
    <name evidence="7" type="ORF">NH397_02665</name>
</gene>
<reference evidence="7" key="2">
    <citation type="submission" date="2022-06" db="EMBL/GenBank/DDBJ databases">
        <authorList>
            <person name="Holder M.E."/>
            <person name="Ajami N.J."/>
            <person name="Petrosino J.F."/>
        </authorList>
    </citation>
    <scope>NUCLEOTIDE SEQUENCE</scope>
    <source>
        <strain evidence="7">RMA 8861</strain>
    </source>
</reference>
<comment type="subcellular location">
    <subcellularLocation>
        <location evidence="1">Cell envelope</location>
    </subcellularLocation>
</comment>
<feature type="region of interest" description="Disordered" evidence="3">
    <location>
        <begin position="155"/>
        <end position="174"/>
    </location>
</feature>
<proteinExistence type="predicted"/>
<evidence type="ECO:0000259" key="5">
    <source>
        <dbReference type="PROSITE" id="PS50978"/>
    </source>
</evidence>
<dbReference type="EMBL" id="CP023671">
    <property type="protein sequence ID" value="AYE34764.1"/>
    <property type="molecule type" value="Genomic_DNA"/>
</dbReference>
<keyword evidence="4" id="KW-1133">Transmembrane helix</keyword>
<sequence>MKYLRIIFSVFLIGMFVSMFGVNTKAIESKEIESGIYELENDVYHNSEIGRSMARTYLNNIMTLEAKGGNMFCTIEFSSSDYMENYRMIIDEKEVESEIVDKNEENKTVKIKFKINSLDSKINANMYVIPMGRDVSFDIIPKKDTLKLIEKIEEPKAESDDSKTNDAVENNQKESKEKTSIITFGAIIIGLVAIVVIGSRVKNKYKQV</sequence>
<evidence type="ECO:0000256" key="3">
    <source>
        <dbReference type="SAM" id="MobiDB-lite"/>
    </source>
</evidence>
<name>A0A9N7JMK6_CLOSE</name>